<reference evidence="1" key="1">
    <citation type="submission" date="2014-09" db="EMBL/GenBank/DDBJ databases">
        <authorList>
            <person name="Magalhaes I.L.F."/>
            <person name="Oliveira U."/>
            <person name="Santos F.R."/>
            <person name="Vidigal T.H.D.A."/>
            <person name="Brescovit A.D."/>
            <person name="Santos A.J."/>
        </authorList>
    </citation>
    <scope>NUCLEOTIDE SEQUENCE</scope>
    <source>
        <tissue evidence="1">Shoot tissue taken approximately 20 cm above the soil surface</tissue>
    </source>
</reference>
<sequence length="39" mass="4452">MEALVLRTMNEIRSSACLFSFNSELKQIVFLTMLSGANW</sequence>
<dbReference type="AlphaFoldDB" id="A0A0A8ZNU7"/>
<organism evidence="1">
    <name type="scientific">Arundo donax</name>
    <name type="common">Giant reed</name>
    <name type="synonym">Donax arundinaceus</name>
    <dbReference type="NCBI Taxonomy" id="35708"/>
    <lineage>
        <taxon>Eukaryota</taxon>
        <taxon>Viridiplantae</taxon>
        <taxon>Streptophyta</taxon>
        <taxon>Embryophyta</taxon>
        <taxon>Tracheophyta</taxon>
        <taxon>Spermatophyta</taxon>
        <taxon>Magnoliopsida</taxon>
        <taxon>Liliopsida</taxon>
        <taxon>Poales</taxon>
        <taxon>Poaceae</taxon>
        <taxon>PACMAD clade</taxon>
        <taxon>Arundinoideae</taxon>
        <taxon>Arundineae</taxon>
        <taxon>Arundo</taxon>
    </lineage>
</organism>
<protein>
    <submittedName>
        <fullName evidence="1">Uncharacterized protein</fullName>
    </submittedName>
</protein>
<evidence type="ECO:0000313" key="1">
    <source>
        <dbReference type="EMBL" id="JAD40471.1"/>
    </source>
</evidence>
<reference evidence="1" key="2">
    <citation type="journal article" date="2015" name="Data Brief">
        <title>Shoot transcriptome of the giant reed, Arundo donax.</title>
        <authorList>
            <person name="Barrero R.A."/>
            <person name="Guerrero F.D."/>
            <person name="Moolhuijzen P."/>
            <person name="Goolsby J.A."/>
            <person name="Tidwell J."/>
            <person name="Bellgard S.E."/>
            <person name="Bellgard M.I."/>
        </authorList>
    </citation>
    <scope>NUCLEOTIDE SEQUENCE</scope>
    <source>
        <tissue evidence="1">Shoot tissue taken approximately 20 cm above the soil surface</tissue>
    </source>
</reference>
<dbReference type="EMBL" id="GBRH01257424">
    <property type="protein sequence ID" value="JAD40471.1"/>
    <property type="molecule type" value="Transcribed_RNA"/>
</dbReference>
<accession>A0A0A8ZNU7</accession>
<name>A0A0A8ZNU7_ARUDO</name>
<proteinExistence type="predicted"/>